<sequence length="182" mass="21085">MRNGFTLIELLVTVVIAGLLMASVMQVIGTLGRTSRLIEERLDYTYESWRERLVDQIKRDLQHVTSIQHVQDKLILETLGCYNPETMKWKYLPTRVTYYAEFVNDIGVFIREQQLLLDSESKQKLKQIMALSIEEFIVKPVSLDDDMTRERFVVELKLAQEEEVLLVPCVFPMKNQGGVSGE</sequence>
<dbReference type="InterPro" id="IPR012902">
    <property type="entry name" value="N_methyl_site"/>
</dbReference>
<name>A0A517YWH8_9BACT</name>
<dbReference type="RefSeq" id="WP_145078604.1">
    <property type="nucleotide sequence ID" value="NZ_CP036425.1"/>
</dbReference>
<feature type="transmembrane region" description="Helical" evidence="1">
    <location>
        <begin position="6"/>
        <end position="31"/>
    </location>
</feature>
<dbReference type="SUPFAM" id="SSF54523">
    <property type="entry name" value="Pili subunits"/>
    <property type="match status" value="1"/>
</dbReference>
<proteinExistence type="predicted"/>
<dbReference type="KEGG" id="pcor:KS4_26440"/>
<reference evidence="2 3" key="1">
    <citation type="submission" date="2019-02" db="EMBL/GenBank/DDBJ databases">
        <title>Deep-cultivation of Planctomycetes and their phenomic and genomic characterization uncovers novel biology.</title>
        <authorList>
            <person name="Wiegand S."/>
            <person name="Jogler M."/>
            <person name="Boedeker C."/>
            <person name="Pinto D."/>
            <person name="Vollmers J."/>
            <person name="Rivas-Marin E."/>
            <person name="Kohn T."/>
            <person name="Peeters S.H."/>
            <person name="Heuer A."/>
            <person name="Rast P."/>
            <person name="Oberbeckmann S."/>
            <person name="Bunk B."/>
            <person name="Jeske O."/>
            <person name="Meyerdierks A."/>
            <person name="Storesund J.E."/>
            <person name="Kallscheuer N."/>
            <person name="Luecker S."/>
            <person name="Lage O.M."/>
            <person name="Pohl T."/>
            <person name="Merkel B.J."/>
            <person name="Hornburger P."/>
            <person name="Mueller R.-W."/>
            <person name="Bruemmer F."/>
            <person name="Labrenz M."/>
            <person name="Spormann A.M."/>
            <person name="Op den Camp H."/>
            <person name="Overmann J."/>
            <person name="Amann R."/>
            <person name="Jetten M.S.M."/>
            <person name="Mascher T."/>
            <person name="Medema M.H."/>
            <person name="Devos D.P."/>
            <person name="Kaster A.-K."/>
            <person name="Ovreas L."/>
            <person name="Rohde M."/>
            <person name="Galperin M.Y."/>
            <person name="Jogler C."/>
        </authorList>
    </citation>
    <scope>NUCLEOTIDE SEQUENCE [LARGE SCALE GENOMIC DNA]</scope>
    <source>
        <strain evidence="2 3">KS4</strain>
    </source>
</reference>
<protein>
    <recommendedName>
        <fullName evidence="4">Prepilin-type N-terminal cleavage/methylation domain-containing protein</fullName>
    </recommendedName>
</protein>
<dbReference type="AlphaFoldDB" id="A0A517YWH8"/>
<accession>A0A517YWH8</accession>
<gene>
    <name evidence="2" type="ORF">KS4_26440</name>
</gene>
<dbReference type="Pfam" id="PF07963">
    <property type="entry name" value="N_methyl"/>
    <property type="match status" value="1"/>
</dbReference>
<evidence type="ECO:0000256" key="1">
    <source>
        <dbReference type="SAM" id="Phobius"/>
    </source>
</evidence>
<dbReference type="Proteomes" id="UP000317369">
    <property type="component" value="Chromosome"/>
</dbReference>
<keyword evidence="1" id="KW-1133">Transmembrane helix</keyword>
<keyword evidence="1" id="KW-0472">Membrane</keyword>
<evidence type="ECO:0000313" key="3">
    <source>
        <dbReference type="Proteomes" id="UP000317369"/>
    </source>
</evidence>
<evidence type="ECO:0000313" key="2">
    <source>
        <dbReference type="EMBL" id="QDU34574.1"/>
    </source>
</evidence>
<evidence type="ECO:0008006" key="4">
    <source>
        <dbReference type="Google" id="ProtNLM"/>
    </source>
</evidence>
<keyword evidence="1" id="KW-0812">Transmembrane</keyword>
<dbReference type="InterPro" id="IPR045584">
    <property type="entry name" value="Pilin-like"/>
</dbReference>
<organism evidence="2 3">
    <name type="scientific">Poriferisphaera corsica</name>
    <dbReference type="NCBI Taxonomy" id="2528020"/>
    <lineage>
        <taxon>Bacteria</taxon>
        <taxon>Pseudomonadati</taxon>
        <taxon>Planctomycetota</taxon>
        <taxon>Phycisphaerae</taxon>
        <taxon>Phycisphaerales</taxon>
        <taxon>Phycisphaeraceae</taxon>
        <taxon>Poriferisphaera</taxon>
    </lineage>
</organism>
<keyword evidence="3" id="KW-1185">Reference proteome</keyword>
<dbReference type="EMBL" id="CP036425">
    <property type="protein sequence ID" value="QDU34574.1"/>
    <property type="molecule type" value="Genomic_DNA"/>
</dbReference>
<dbReference type="NCBIfam" id="TIGR02532">
    <property type="entry name" value="IV_pilin_GFxxxE"/>
    <property type="match status" value="1"/>
</dbReference>